<evidence type="ECO:0000256" key="4">
    <source>
        <dbReference type="PIRSR" id="PIRSR000390-2"/>
    </source>
</evidence>
<dbReference type="PANTHER" id="PTHR30244">
    <property type="entry name" value="TRANSAMINASE"/>
    <property type="match status" value="1"/>
</dbReference>
<dbReference type="InterPro" id="IPR015422">
    <property type="entry name" value="PyrdxlP-dep_Trfase_small"/>
</dbReference>
<sequence>MIPFLDIKAQYQSIKGEIDSAVLGVLASGQYVLGEEVLRFEQEFADYCNVKHAIAVNTGTSALHLALLAAGIGPGDEVITVPFTFVATVSAICYTGARPVFVDVEPVTLTMDPAEIEAKITPRTKAIIPVHLYGQMADMSAIKAIADHYRIPVIEDACQAHGAQYKGRRAGSIGVSGCFSFYPGKNLGACGEGGLVVTNSDEQAKTMRMLRDWGQEQRYHHLLKGFNYRMDAIQGAILRVKLRHLEAWTEARRDHARRYSSLLGGSPHLKIPVEVVDRRHVYHVYAVRSRDRDGLQRALSAEGVSSGLHYPIPVHLQKAHADLGYQAGDFPVSEAAAREVLSLPIYPEMPSRHVDQVAAALEYAYVS</sequence>
<evidence type="ECO:0000256" key="3">
    <source>
        <dbReference type="PIRSR" id="PIRSR000390-1"/>
    </source>
</evidence>
<dbReference type="PIRSF" id="PIRSF000390">
    <property type="entry name" value="PLP_StrS"/>
    <property type="match status" value="1"/>
</dbReference>
<proteinExistence type="inferred from homology"/>
<feature type="modified residue" description="N6-(pyridoxal phosphate)lysine" evidence="4">
    <location>
        <position position="185"/>
    </location>
</feature>
<comment type="caution">
    <text evidence="6">The sequence shown here is derived from an EMBL/GenBank/DDBJ whole genome shotgun (WGS) entry which is preliminary data.</text>
</comment>
<dbReference type="GO" id="GO:0030170">
    <property type="term" value="F:pyridoxal phosphate binding"/>
    <property type="evidence" value="ECO:0007669"/>
    <property type="project" value="UniProtKB-ARBA"/>
</dbReference>
<evidence type="ECO:0000313" key="6">
    <source>
        <dbReference type="EMBL" id="MBB4293036.1"/>
    </source>
</evidence>
<dbReference type="FunFam" id="3.40.640.10:FF:000089">
    <property type="entry name" value="Aminotransferase, DegT/DnrJ/EryC1/StrS family"/>
    <property type="match status" value="1"/>
</dbReference>
<dbReference type="Proteomes" id="UP000538507">
    <property type="component" value="Unassembled WGS sequence"/>
</dbReference>
<evidence type="ECO:0000256" key="5">
    <source>
        <dbReference type="RuleBase" id="RU004508"/>
    </source>
</evidence>
<dbReference type="InterPro" id="IPR015421">
    <property type="entry name" value="PyrdxlP-dep_Trfase_major"/>
</dbReference>
<reference evidence="6 7" key="1">
    <citation type="submission" date="2020-08" db="EMBL/GenBank/DDBJ databases">
        <title>Genomic Encyclopedia of Type Strains, Phase IV (KMG-V): Genome sequencing to study the core and pangenomes of soil and plant-associated prokaryotes.</title>
        <authorList>
            <person name="Whitman W."/>
        </authorList>
    </citation>
    <scope>NUCLEOTIDE SEQUENCE [LARGE SCALE GENOMIC DNA]</scope>
    <source>
        <strain evidence="6 7">SEMIA 415</strain>
    </source>
</reference>
<dbReference type="GO" id="GO:0008483">
    <property type="term" value="F:transaminase activity"/>
    <property type="evidence" value="ECO:0007669"/>
    <property type="project" value="TreeGrafter"/>
</dbReference>
<dbReference type="SUPFAM" id="SSF53383">
    <property type="entry name" value="PLP-dependent transferases"/>
    <property type="match status" value="1"/>
</dbReference>
<dbReference type="CDD" id="cd00616">
    <property type="entry name" value="AHBA_syn"/>
    <property type="match status" value="1"/>
</dbReference>
<comment type="similarity">
    <text evidence="2 5">Belongs to the DegT/DnrJ/EryC1 family.</text>
</comment>
<evidence type="ECO:0000256" key="1">
    <source>
        <dbReference type="ARBA" id="ARBA00022898"/>
    </source>
</evidence>
<dbReference type="PANTHER" id="PTHR30244:SF36">
    <property type="entry name" value="3-OXO-GLUCOSE-6-PHOSPHATE:GLUTAMATE AMINOTRANSFERASE"/>
    <property type="match status" value="1"/>
</dbReference>
<dbReference type="InterPro" id="IPR015424">
    <property type="entry name" value="PyrdxlP-dep_Trfase"/>
</dbReference>
<dbReference type="AlphaFoldDB" id="A0AAE2SYI1"/>
<evidence type="ECO:0000313" key="7">
    <source>
        <dbReference type="Proteomes" id="UP000538507"/>
    </source>
</evidence>
<dbReference type="Gene3D" id="3.40.640.10">
    <property type="entry name" value="Type I PLP-dependent aspartate aminotransferase-like (Major domain)"/>
    <property type="match status" value="1"/>
</dbReference>
<evidence type="ECO:0000256" key="2">
    <source>
        <dbReference type="ARBA" id="ARBA00037999"/>
    </source>
</evidence>
<dbReference type="InterPro" id="IPR000653">
    <property type="entry name" value="DegT/StrS_aminotransferase"/>
</dbReference>
<name>A0AAE2SYI1_RHILE</name>
<protein>
    <submittedName>
        <fullName evidence="6">dTDP-4-amino-4,6-dideoxygalactose transaminase</fullName>
    </submittedName>
</protein>
<feature type="active site" description="Proton acceptor" evidence="3">
    <location>
        <position position="185"/>
    </location>
</feature>
<dbReference type="Pfam" id="PF01041">
    <property type="entry name" value="DegT_DnrJ_EryC1"/>
    <property type="match status" value="1"/>
</dbReference>
<dbReference type="Gene3D" id="3.90.1150.10">
    <property type="entry name" value="Aspartate Aminotransferase, domain 1"/>
    <property type="match status" value="1"/>
</dbReference>
<gene>
    <name evidence="6" type="ORF">GGE16_005121</name>
</gene>
<dbReference type="GO" id="GO:0000271">
    <property type="term" value="P:polysaccharide biosynthetic process"/>
    <property type="evidence" value="ECO:0007669"/>
    <property type="project" value="TreeGrafter"/>
</dbReference>
<keyword evidence="1 4" id="KW-0663">Pyridoxal phosphate</keyword>
<dbReference type="EMBL" id="JACIGO010000008">
    <property type="protein sequence ID" value="MBB4293036.1"/>
    <property type="molecule type" value="Genomic_DNA"/>
</dbReference>
<accession>A0AAE2SYI1</accession>
<dbReference type="RefSeq" id="WP_183609672.1">
    <property type="nucleotide sequence ID" value="NZ_JACHAZ010000008.1"/>
</dbReference>
<organism evidence="6 7">
    <name type="scientific">Rhizobium leguminosarum</name>
    <dbReference type="NCBI Taxonomy" id="384"/>
    <lineage>
        <taxon>Bacteria</taxon>
        <taxon>Pseudomonadati</taxon>
        <taxon>Pseudomonadota</taxon>
        <taxon>Alphaproteobacteria</taxon>
        <taxon>Hyphomicrobiales</taxon>
        <taxon>Rhizobiaceae</taxon>
        <taxon>Rhizobium/Agrobacterium group</taxon>
        <taxon>Rhizobium</taxon>
    </lineage>
</organism>